<evidence type="ECO:0000313" key="3">
    <source>
        <dbReference type="Proteomes" id="UP000009352"/>
    </source>
</evidence>
<organism evidence="2 3">
    <name type="scientific">Lacticaseibacillus rhamnosus LRHMDP3</name>
    <dbReference type="NCBI Taxonomy" id="1203259"/>
    <lineage>
        <taxon>Bacteria</taxon>
        <taxon>Bacillati</taxon>
        <taxon>Bacillota</taxon>
        <taxon>Bacilli</taxon>
        <taxon>Lactobacillales</taxon>
        <taxon>Lactobacillaceae</taxon>
        <taxon>Lacticaseibacillus</taxon>
    </lineage>
</organism>
<keyword evidence="1" id="KW-1133">Transmembrane helix</keyword>
<reference evidence="2 3" key="1">
    <citation type="journal article" date="2013" name="Genome Announc.">
        <title>Draft Genome Sequence of Staphylococcus simulans UMC-CNS-990, Isolated from a Case of Chronic Bovine Mastitis.</title>
        <authorList>
            <person name="Calcutt M.J."/>
            <person name="Foecking M.F."/>
            <person name="Hsieh H.Y."/>
            <person name="Perry J."/>
            <person name="Stewart G.C."/>
            <person name="Middleton J.R."/>
        </authorList>
    </citation>
    <scope>NUCLEOTIDE SEQUENCE [LARGE SCALE GENOMIC DNA]</scope>
    <source>
        <strain evidence="2 3">LRHMDP3</strain>
    </source>
</reference>
<gene>
    <name evidence="2" type="ORF">LRHMDP3_1517</name>
</gene>
<keyword evidence="1" id="KW-0812">Transmembrane</keyword>
<comment type="caution">
    <text evidence="2">The sequence shown here is derived from an EMBL/GenBank/DDBJ whole genome shotgun (WGS) entry which is preliminary data.</text>
</comment>
<dbReference type="EMBL" id="AMQX01000006">
    <property type="protein sequence ID" value="EKS51134.1"/>
    <property type="molecule type" value="Genomic_DNA"/>
</dbReference>
<sequence length="39" mass="4477">MIASIIAKTMKVFNGLYAILVILVIFFVNLRKHQRVTVD</sequence>
<keyword evidence="1" id="KW-0472">Membrane</keyword>
<dbReference type="Proteomes" id="UP000009352">
    <property type="component" value="Unassembled WGS sequence"/>
</dbReference>
<protein>
    <submittedName>
        <fullName evidence="2">Uncharacterized protein</fullName>
    </submittedName>
</protein>
<evidence type="ECO:0000313" key="2">
    <source>
        <dbReference type="EMBL" id="EKS51134.1"/>
    </source>
</evidence>
<proteinExistence type="predicted"/>
<evidence type="ECO:0000256" key="1">
    <source>
        <dbReference type="SAM" id="Phobius"/>
    </source>
</evidence>
<feature type="transmembrane region" description="Helical" evidence="1">
    <location>
        <begin position="12"/>
        <end position="30"/>
    </location>
</feature>
<accession>A0AB33XUZ8</accession>
<name>A0AB33XUZ8_LACRH</name>
<dbReference type="AlphaFoldDB" id="A0AB33XUZ8"/>